<feature type="domain" description="DNA replication/recombination mediator RecO N-terminal" evidence="4">
    <location>
        <begin position="5"/>
        <end position="75"/>
    </location>
</feature>
<comment type="caution">
    <text evidence="5">The sequence shown here is derived from an EMBL/GenBank/DDBJ whole genome shotgun (WGS) entry which is preliminary data.</text>
</comment>
<evidence type="ECO:0000259" key="4">
    <source>
        <dbReference type="Pfam" id="PF11967"/>
    </source>
</evidence>
<evidence type="ECO:0000313" key="5">
    <source>
        <dbReference type="EMBL" id="OGD69603.1"/>
    </source>
</evidence>
<dbReference type="GO" id="GO:0006302">
    <property type="term" value="P:double-strand break repair"/>
    <property type="evidence" value="ECO:0007669"/>
    <property type="project" value="TreeGrafter"/>
</dbReference>
<dbReference type="InterPro" id="IPR012340">
    <property type="entry name" value="NA-bd_OB-fold"/>
</dbReference>
<dbReference type="Proteomes" id="UP000185891">
    <property type="component" value="Unassembled WGS sequence"/>
</dbReference>
<dbReference type="InterPro" id="IPR022572">
    <property type="entry name" value="DNA_rep/recomb_RecO_N"/>
</dbReference>
<reference evidence="5 6" key="1">
    <citation type="journal article" date="2016" name="Nat. Commun.">
        <title>Thousands of microbial genomes shed light on interconnected biogeochemical processes in an aquifer system.</title>
        <authorList>
            <person name="Anantharaman K."/>
            <person name="Brown C.T."/>
            <person name="Hug L.A."/>
            <person name="Sharon I."/>
            <person name="Castelle C.J."/>
            <person name="Probst A.J."/>
            <person name="Thomas B.C."/>
            <person name="Singh A."/>
            <person name="Wilkins M.J."/>
            <person name="Karaoz U."/>
            <person name="Brodie E.L."/>
            <person name="Williams K.H."/>
            <person name="Hubbard S.S."/>
            <person name="Banfield J.F."/>
        </authorList>
    </citation>
    <scope>NUCLEOTIDE SEQUENCE [LARGE SCALE GENOMIC DNA]</scope>
</reference>
<sequence>MSHHIYNTKGIVLSSFPIGESDKLFKIFTRELGLIDATAQGVRKIESKNRYGLQDFSVSDISLVRGREIWRITNVSSGENIFSLLKNNRQKLDSFSKIILLVQRLVHGEEKNEELFDLLFEALNFLKNTDIGNQDYKNFDLIVSIKILNNLGYFDKNIQKDKLEIFLKKPIERSFLKEMEEISFVAEQEISKSLEETHLL</sequence>
<keyword evidence="3" id="KW-0234">DNA repair</keyword>
<evidence type="ECO:0000256" key="2">
    <source>
        <dbReference type="ARBA" id="ARBA00023172"/>
    </source>
</evidence>
<dbReference type="Pfam" id="PF11967">
    <property type="entry name" value="RecO_N"/>
    <property type="match status" value="1"/>
</dbReference>
<dbReference type="Gene3D" id="2.40.50.140">
    <property type="entry name" value="Nucleic acid-binding proteins"/>
    <property type="match status" value="1"/>
</dbReference>
<dbReference type="GO" id="GO:0006310">
    <property type="term" value="P:DNA recombination"/>
    <property type="evidence" value="ECO:0007669"/>
    <property type="project" value="UniProtKB-KW"/>
</dbReference>
<keyword evidence="2" id="KW-0233">DNA recombination</keyword>
<evidence type="ECO:0000256" key="3">
    <source>
        <dbReference type="ARBA" id="ARBA00023204"/>
    </source>
</evidence>
<dbReference type="EMBL" id="MFAA01000005">
    <property type="protein sequence ID" value="OGD69603.1"/>
    <property type="molecule type" value="Genomic_DNA"/>
</dbReference>
<keyword evidence="1" id="KW-0227">DNA damage</keyword>
<protein>
    <submittedName>
        <fullName evidence="5">DNA repair protein RecO</fullName>
    </submittedName>
</protein>
<gene>
    <name evidence="5" type="ORF">A3E89_00105</name>
</gene>
<evidence type="ECO:0000313" key="6">
    <source>
        <dbReference type="Proteomes" id="UP000185891"/>
    </source>
</evidence>
<evidence type="ECO:0000256" key="1">
    <source>
        <dbReference type="ARBA" id="ARBA00022763"/>
    </source>
</evidence>
<dbReference type="Pfam" id="PF02565">
    <property type="entry name" value="RecO_C"/>
    <property type="match status" value="1"/>
</dbReference>
<dbReference type="GO" id="GO:0043590">
    <property type="term" value="C:bacterial nucleoid"/>
    <property type="evidence" value="ECO:0007669"/>
    <property type="project" value="TreeGrafter"/>
</dbReference>
<dbReference type="AlphaFoldDB" id="A0A1F5EQD1"/>
<accession>A0A1F5EQD1</accession>
<dbReference type="SUPFAM" id="SSF50249">
    <property type="entry name" value="Nucleic acid-binding proteins"/>
    <property type="match status" value="1"/>
</dbReference>
<dbReference type="PANTHER" id="PTHR33991:SF1">
    <property type="entry name" value="DNA REPAIR PROTEIN RECO"/>
    <property type="match status" value="1"/>
</dbReference>
<dbReference type="NCBIfam" id="TIGR00613">
    <property type="entry name" value="reco"/>
    <property type="match status" value="1"/>
</dbReference>
<dbReference type="InterPro" id="IPR003717">
    <property type="entry name" value="RecO"/>
</dbReference>
<organism evidence="5 6">
    <name type="scientific">Candidatus Campbellbacteria bacterium RIFCSPHIGHO2_12_FULL_35_10</name>
    <dbReference type="NCBI Taxonomy" id="1797578"/>
    <lineage>
        <taxon>Bacteria</taxon>
        <taxon>Candidatus Campbelliibacteriota</taxon>
    </lineage>
</organism>
<name>A0A1F5EQD1_9BACT</name>
<dbReference type="PANTHER" id="PTHR33991">
    <property type="entry name" value="DNA REPAIR PROTEIN RECO"/>
    <property type="match status" value="1"/>
</dbReference>
<proteinExistence type="predicted"/>